<dbReference type="Gene3D" id="1.10.10.10">
    <property type="entry name" value="Winged helix-like DNA-binding domain superfamily/Winged helix DNA-binding domain"/>
    <property type="match status" value="1"/>
</dbReference>
<dbReference type="RefSeq" id="WP_204445921.1">
    <property type="nucleotide sequence ID" value="NZ_JACJKY010000007.1"/>
</dbReference>
<feature type="domain" description="HTH gntR-type" evidence="4">
    <location>
        <begin position="1"/>
        <end position="69"/>
    </location>
</feature>
<evidence type="ECO:0000256" key="1">
    <source>
        <dbReference type="ARBA" id="ARBA00023015"/>
    </source>
</evidence>
<keyword evidence="3" id="KW-0804">Transcription</keyword>
<comment type="caution">
    <text evidence="5">The sequence shown here is derived from an EMBL/GenBank/DDBJ whole genome shotgun (WGS) entry which is preliminary data.</text>
</comment>
<dbReference type="PRINTS" id="PR00035">
    <property type="entry name" value="HTHGNTR"/>
</dbReference>
<dbReference type="Gene3D" id="3.40.1410.10">
    <property type="entry name" value="Chorismate lyase-like"/>
    <property type="match status" value="1"/>
</dbReference>
<dbReference type="AlphaFoldDB" id="A0A938X5U1"/>
<dbReference type="InterPro" id="IPR050679">
    <property type="entry name" value="Bact_HTH_transcr_reg"/>
</dbReference>
<dbReference type="InterPro" id="IPR036388">
    <property type="entry name" value="WH-like_DNA-bd_sf"/>
</dbReference>
<keyword evidence="2" id="KW-0238">DNA-binding</keyword>
<dbReference type="PANTHER" id="PTHR44846:SF1">
    <property type="entry name" value="MANNOSYL-D-GLYCERATE TRANSPORT_METABOLISM SYSTEM REPRESSOR MNGR-RELATED"/>
    <property type="match status" value="1"/>
</dbReference>
<evidence type="ECO:0000313" key="5">
    <source>
        <dbReference type="EMBL" id="MBM6920731.1"/>
    </source>
</evidence>
<dbReference type="EMBL" id="JACJKY010000007">
    <property type="protein sequence ID" value="MBM6920731.1"/>
    <property type="molecule type" value="Genomic_DNA"/>
</dbReference>
<proteinExistence type="predicted"/>
<evidence type="ECO:0000256" key="2">
    <source>
        <dbReference type="ARBA" id="ARBA00023125"/>
    </source>
</evidence>
<dbReference type="InterPro" id="IPR028978">
    <property type="entry name" value="Chorismate_lyase_/UTRA_dom_sf"/>
</dbReference>
<reference evidence="5" key="1">
    <citation type="submission" date="2020-08" db="EMBL/GenBank/DDBJ databases">
        <authorList>
            <person name="Cejkova D."/>
            <person name="Kubasova T."/>
            <person name="Jahodarova E."/>
            <person name="Rychlik I."/>
        </authorList>
    </citation>
    <scope>NUCLEOTIDE SEQUENCE</scope>
    <source>
        <strain evidence="5">An559</strain>
    </source>
</reference>
<evidence type="ECO:0000313" key="6">
    <source>
        <dbReference type="Proteomes" id="UP000774750"/>
    </source>
</evidence>
<dbReference type="PANTHER" id="PTHR44846">
    <property type="entry name" value="MANNOSYL-D-GLYCERATE TRANSPORT/METABOLISM SYSTEM REPRESSOR MNGR-RELATED"/>
    <property type="match status" value="1"/>
</dbReference>
<dbReference type="GO" id="GO:0045892">
    <property type="term" value="P:negative regulation of DNA-templated transcription"/>
    <property type="evidence" value="ECO:0007669"/>
    <property type="project" value="TreeGrafter"/>
</dbReference>
<dbReference type="SUPFAM" id="SSF64288">
    <property type="entry name" value="Chorismate lyase-like"/>
    <property type="match status" value="1"/>
</dbReference>
<keyword evidence="6" id="KW-1185">Reference proteome</keyword>
<keyword evidence="1" id="KW-0805">Transcription regulation</keyword>
<dbReference type="InterPro" id="IPR000524">
    <property type="entry name" value="Tscrpt_reg_HTH_GntR"/>
</dbReference>
<dbReference type="SMART" id="SM00345">
    <property type="entry name" value="HTH_GNTR"/>
    <property type="match status" value="1"/>
</dbReference>
<dbReference type="Proteomes" id="UP000774750">
    <property type="component" value="Unassembled WGS sequence"/>
</dbReference>
<dbReference type="CDD" id="cd07377">
    <property type="entry name" value="WHTH_GntR"/>
    <property type="match status" value="1"/>
</dbReference>
<dbReference type="InterPro" id="IPR036390">
    <property type="entry name" value="WH_DNA-bd_sf"/>
</dbReference>
<dbReference type="SMART" id="SM00866">
    <property type="entry name" value="UTRA"/>
    <property type="match status" value="1"/>
</dbReference>
<protein>
    <submittedName>
        <fullName evidence="5">GntR family transcriptional regulator</fullName>
    </submittedName>
</protein>
<dbReference type="GO" id="GO:0003700">
    <property type="term" value="F:DNA-binding transcription factor activity"/>
    <property type="evidence" value="ECO:0007669"/>
    <property type="project" value="InterPro"/>
</dbReference>
<sequence>MHRYEEIEAYVMDMIRNGTLKEGDQIPRETELAELFHTSRPTVRQALSKLTLNGTINRIKGKGSFVQHTKLEQEYTRFISSYRAELQKKGLNPRTIVVNLEEISASEPVAHKLNLEEGAPVIKLCRLRFAGDDTAKRPAVLTTVYIPKAMCPQLLEIDFQSASLYETLESFGLAVTHVLREIEIRTAVPKISRRLMVKDFSPLFFISSIGRIADGRVIEYSESYYPADTSKFIVEITR</sequence>
<dbReference type="InterPro" id="IPR011663">
    <property type="entry name" value="UTRA"/>
</dbReference>
<evidence type="ECO:0000256" key="3">
    <source>
        <dbReference type="ARBA" id="ARBA00023163"/>
    </source>
</evidence>
<gene>
    <name evidence="5" type="ORF">H6A12_06140</name>
</gene>
<name>A0A938X5U1_9FIRM</name>
<dbReference type="GO" id="GO:0003677">
    <property type="term" value="F:DNA binding"/>
    <property type="evidence" value="ECO:0007669"/>
    <property type="project" value="UniProtKB-KW"/>
</dbReference>
<dbReference type="Pfam" id="PF00392">
    <property type="entry name" value="GntR"/>
    <property type="match status" value="1"/>
</dbReference>
<evidence type="ECO:0000259" key="4">
    <source>
        <dbReference type="PROSITE" id="PS50949"/>
    </source>
</evidence>
<accession>A0A938X5U1</accession>
<dbReference type="Pfam" id="PF07702">
    <property type="entry name" value="UTRA"/>
    <property type="match status" value="1"/>
</dbReference>
<dbReference type="PROSITE" id="PS50949">
    <property type="entry name" value="HTH_GNTR"/>
    <property type="match status" value="1"/>
</dbReference>
<reference evidence="5" key="2">
    <citation type="journal article" date="2021" name="Sci. Rep.">
        <title>The distribution of antibiotic resistance genes in chicken gut microbiota commensals.</title>
        <authorList>
            <person name="Juricova H."/>
            <person name="Matiasovicova J."/>
            <person name="Kubasova T."/>
            <person name="Cejkova D."/>
            <person name="Rychlik I."/>
        </authorList>
    </citation>
    <scope>NUCLEOTIDE SEQUENCE</scope>
    <source>
        <strain evidence="5">An559</strain>
    </source>
</reference>
<organism evidence="5 6">
    <name type="scientific">Merdimmobilis hominis</name>
    <dbReference type="NCBI Taxonomy" id="2897707"/>
    <lineage>
        <taxon>Bacteria</taxon>
        <taxon>Bacillati</taxon>
        <taxon>Bacillota</taxon>
        <taxon>Clostridia</taxon>
        <taxon>Eubacteriales</taxon>
        <taxon>Oscillospiraceae</taxon>
        <taxon>Merdimmobilis</taxon>
    </lineage>
</organism>
<dbReference type="SUPFAM" id="SSF46785">
    <property type="entry name" value="Winged helix' DNA-binding domain"/>
    <property type="match status" value="1"/>
</dbReference>